<dbReference type="EMBL" id="CAVLEF010000280">
    <property type="protein sequence ID" value="CAK1555778.1"/>
    <property type="molecule type" value="Genomic_DNA"/>
</dbReference>
<proteinExistence type="predicted"/>
<protein>
    <submittedName>
        <fullName evidence="1">Uncharacterized protein</fullName>
    </submittedName>
</protein>
<accession>A0AAV1K4G1</accession>
<organism evidence="1 2">
    <name type="scientific">Leptosia nina</name>
    <dbReference type="NCBI Taxonomy" id="320188"/>
    <lineage>
        <taxon>Eukaryota</taxon>
        <taxon>Metazoa</taxon>
        <taxon>Ecdysozoa</taxon>
        <taxon>Arthropoda</taxon>
        <taxon>Hexapoda</taxon>
        <taxon>Insecta</taxon>
        <taxon>Pterygota</taxon>
        <taxon>Neoptera</taxon>
        <taxon>Endopterygota</taxon>
        <taxon>Lepidoptera</taxon>
        <taxon>Glossata</taxon>
        <taxon>Ditrysia</taxon>
        <taxon>Papilionoidea</taxon>
        <taxon>Pieridae</taxon>
        <taxon>Pierinae</taxon>
        <taxon>Leptosia</taxon>
    </lineage>
</organism>
<dbReference type="Proteomes" id="UP001497472">
    <property type="component" value="Unassembled WGS sequence"/>
</dbReference>
<dbReference type="AlphaFoldDB" id="A0AAV1K4G1"/>
<name>A0AAV1K4G1_9NEOP</name>
<comment type="caution">
    <text evidence="1">The sequence shown here is derived from an EMBL/GenBank/DDBJ whole genome shotgun (WGS) entry which is preliminary data.</text>
</comment>
<evidence type="ECO:0000313" key="2">
    <source>
        <dbReference type="Proteomes" id="UP001497472"/>
    </source>
</evidence>
<keyword evidence="2" id="KW-1185">Reference proteome</keyword>
<gene>
    <name evidence="1" type="ORF">LNINA_LOCUS14566</name>
</gene>
<evidence type="ECO:0000313" key="1">
    <source>
        <dbReference type="EMBL" id="CAK1555778.1"/>
    </source>
</evidence>
<sequence>MTPSRAYSWAAPEGCLATLDGDRLWSIAKLIKRLVSTHPTTSGKPVRGPVATRCLPALLNARITLSTRPLRLSLTVRSPISQATWTPDNSYRIQRWEPIAEATRYLRAPTDHGSN</sequence>
<reference evidence="1 2" key="1">
    <citation type="submission" date="2023-11" db="EMBL/GenBank/DDBJ databases">
        <authorList>
            <person name="Okamura Y."/>
        </authorList>
    </citation>
    <scope>NUCLEOTIDE SEQUENCE [LARGE SCALE GENOMIC DNA]</scope>
</reference>